<keyword evidence="6" id="KW-1185">Reference proteome</keyword>
<name>A0ABT6KMH9_9MICO</name>
<dbReference type="InterPro" id="IPR009057">
    <property type="entry name" value="Homeodomain-like_sf"/>
</dbReference>
<dbReference type="InterPro" id="IPR020449">
    <property type="entry name" value="Tscrpt_reg_AraC-type_HTH"/>
</dbReference>
<dbReference type="InterPro" id="IPR018060">
    <property type="entry name" value="HTH_AraC"/>
</dbReference>
<evidence type="ECO:0000256" key="1">
    <source>
        <dbReference type="ARBA" id="ARBA00023015"/>
    </source>
</evidence>
<gene>
    <name evidence="5" type="ORF">M2152_000514</name>
</gene>
<feature type="domain" description="HTH araC/xylS-type" evidence="4">
    <location>
        <begin position="211"/>
        <end position="311"/>
    </location>
</feature>
<dbReference type="Pfam" id="PF12833">
    <property type="entry name" value="HTH_18"/>
    <property type="match status" value="1"/>
</dbReference>
<dbReference type="Proteomes" id="UP001160142">
    <property type="component" value="Unassembled WGS sequence"/>
</dbReference>
<proteinExistence type="predicted"/>
<keyword evidence="3" id="KW-0804">Transcription</keyword>
<keyword evidence="2" id="KW-0238">DNA-binding</keyword>
<dbReference type="PROSITE" id="PS00041">
    <property type="entry name" value="HTH_ARAC_FAMILY_1"/>
    <property type="match status" value="1"/>
</dbReference>
<evidence type="ECO:0000313" key="6">
    <source>
        <dbReference type="Proteomes" id="UP001160142"/>
    </source>
</evidence>
<dbReference type="InterPro" id="IPR050204">
    <property type="entry name" value="AraC_XylS_family_regulators"/>
</dbReference>
<dbReference type="SUPFAM" id="SSF46689">
    <property type="entry name" value="Homeodomain-like"/>
    <property type="match status" value="1"/>
</dbReference>
<reference evidence="5 6" key="1">
    <citation type="submission" date="2023-04" db="EMBL/GenBank/DDBJ databases">
        <title>Genome Encyclopedia of Bacteria and Archaea VI: Functional Genomics of Type Strains.</title>
        <authorList>
            <person name="Whitman W."/>
        </authorList>
    </citation>
    <scope>NUCLEOTIDE SEQUENCE [LARGE SCALE GENOMIC DNA]</scope>
    <source>
        <strain evidence="5 6">SG_E_30_P1</strain>
    </source>
</reference>
<evidence type="ECO:0000256" key="2">
    <source>
        <dbReference type="ARBA" id="ARBA00023125"/>
    </source>
</evidence>
<keyword evidence="1" id="KW-0805">Transcription regulation</keyword>
<evidence type="ECO:0000313" key="5">
    <source>
        <dbReference type="EMBL" id="MDH6180332.1"/>
    </source>
</evidence>
<comment type="caution">
    <text evidence="5">The sequence shown here is derived from an EMBL/GenBank/DDBJ whole genome shotgun (WGS) entry which is preliminary data.</text>
</comment>
<dbReference type="EMBL" id="JARXVQ010000001">
    <property type="protein sequence ID" value="MDH6180332.1"/>
    <property type="molecule type" value="Genomic_DNA"/>
</dbReference>
<evidence type="ECO:0000259" key="4">
    <source>
        <dbReference type="PROSITE" id="PS01124"/>
    </source>
</evidence>
<dbReference type="PRINTS" id="PR00032">
    <property type="entry name" value="HTHARAC"/>
</dbReference>
<protein>
    <submittedName>
        <fullName evidence="5">AraC-like DNA-binding protein</fullName>
    </submittedName>
</protein>
<dbReference type="RefSeq" id="WP_322132693.1">
    <property type="nucleotide sequence ID" value="NZ_CP085036.1"/>
</dbReference>
<accession>A0ABT6KMH9</accession>
<dbReference type="PANTHER" id="PTHR46796:SF6">
    <property type="entry name" value="ARAC SUBFAMILY"/>
    <property type="match status" value="1"/>
</dbReference>
<evidence type="ECO:0000256" key="3">
    <source>
        <dbReference type="ARBA" id="ARBA00023163"/>
    </source>
</evidence>
<dbReference type="InterPro" id="IPR018062">
    <property type="entry name" value="HTH_AraC-typ_CS"/>
</dbReference>
<dbReference type="PANTHER" id="PTHR46796">
    <property type="entry name" value="HTH-TYPE TRANSCRIPTIONAL ACTIVATOR RHAS-RELATED"/>
    <property type="match status" value="1"/>
</dbReference>
<dbReference type="Gene3D" id="1.10.10.60">
    <property type="entry name" value="Homeodomain-like"/>
    <property type="match status" value="1"/>
</dbReference>
<dbReference type="PROSITE" id="PS01124">
    <property type="entry name" value="HTH_ARAC_FAMILY_2"/>
    <property type="match status" value="1"/>
</dbReference>
<dbReference type="SMART" id="SM00342">
    <property type="entry name" value="HTH_ARAC"/>
    <property type="match status" value="1"/>
</dbReference>
<sequence length="316" mass="35016">MLVLDTQTLPAHDRGDAYQGAVSANCTTSAARFESPGRLWAKIEAFDLGPAKVLTIDASGTTLRRTPRMARGMNDCPIALALPVRSRNRLQWEREDEAYDRRDMMLVDLSAPYVYGWEGDGASYAFHVEFDELDLPMETIRSAMVRLPSSPLYGLVRDHIEHVMTGAGEIVRSGVGADVGAASVELMRALIVSAAGDTRHAAETMHSSVGARIDAYIRHHLRDPDLVPARIAAANAVSVRELYREFERRGASLEQSIMNQRLQGASEELRVCDPRTSVAEIGRAWGFRNASHFASRFKARFGLTPREWRSQPPPRA</sequence>
<organism evidence="5 6">
    <name type="scientific">Antiquaquibacter oligotrophicus</name>
    <dbReference type="NCBI Taxonomy" id="2880260"/>
    <lineage>
        <taxon>Bacteria</taxon>
        <taxon>Bacillati</taxon>
        <taxon>Actinomycetota</taxon>
        <taxon>Actinomycetes</taxon>
        <taxon>Micrococcales</taxon>
        <taxon>Microbacteriaceae</taxon>
        <taxon>Antiquaquibacter</taxon>
    </lineage>
</organism>